<keyword evidence="4" id="KW-1185">Reference proteome</keyword>
<evidence type="ECO:0000313" key="3">
    <source>
        <dbReference type="EnsemblMetazoa" id="CPIJ011699-PA"/>
    </source>
</evidence>
<dbReference type="Proteomes" id="UP000002320">
    <property type="component" value="Unassembled WGS sequence"/>
</dbReference>
<dbReference type="HOGENOM" id="CLU_1798355_0_0_1"/>
<protein>
    <submittedName>
        <fullName evidence="2 3">60S ribosomal protein L17</fullName>
    </submittedName>
</protein>
<dbReference type="KEGG" id="cqu:CpipJ_CPIJ011699"/>
<evidence type="ECO:0000256" key="1">
    <source>
        <dbReference type="SAM" id="MobiDB-lite"/>
    </source>
</evidence>
<sequence>MGQCVTEIIACLPFKGNLLTDICICLLEIKKPPRSGSAVGKSCGSRGSYLGENYKKIRETALAIKKMPSSQEGGSTDTGGKAGSEDCADSASIGRLGLFVVMDDRSGLLSSPCHNKPSFTKKKDVVTKITESEPEMKKLYIMEG</sequence>
<dbReference type="VEuPathDB" id="VectorBase:CPIJ011699"/>
<dbReference type="InParanoid" id="B0WW98"/>
<evidence type="ECO:0000313" key="2">
    <source>
        <dbReference type="EMBL" id="EDS35930.1"/>
    </source>
</evidence>
<keyword evidence="2" id="KW-0689">Ribosomal protein</keyword>
<reference evidence="2" key="1">
    <citation type="submission" date="2007-03" db="EMBL/GenBank/DDBJ databases">
        <title>Annotation of Culex pipiens quinquefasciatus.</title>
        <authorList>
            <consortium name="The Broad Institute Genome Sequencing Platform"/>
            <person name="Atkinson P.W."/>
            <person name="Hemingway J."/>
            <person name="Christensen B.M."/>
            <person name="Higgs S."/>
            <person name="Kodira C."/>
            <person name="Hannick L."/>
            <person name="Megy K."/>
            <person name="O'Leary S."/>
            <person name="Pearson M."/>
            <person name="Haas B.J."/>
            <person name="Mauceli E."/>
            <person name="Wortman J.R."/>
            <person name="Lee N.H."/>
            <person name="Guigo R."/>
            <person name="Stanke M."/>
            <person name="Alvarado L."/>
            <person name="Amedeo P."/>
            <person name="Antoine C.H."/>
            <person name="Arensburger P."/>
            <person name="Bidwell S.L."/>
            <person name="Crawford M."/>
            <person name="Camaro F."/>
            <person name="Devon K."/>
            <person name="Engels R."/>
            <person name="Hammond M."/>
            <person name="Howarth C."/>
            <person name="Koehrsen M."/>
            <person name="Lawson D."/>
            <person name="Montgomery P."/>
            <person name="Nene V."/>
            <person name="Nusbaum C."/>
            <person name="Puiu D."/>
            <person name="Romero-Severson J."/>
            <person name="Severson D.W."/>
            <person name="Shumway M."/>
            <person name="Sisk P."/>
            <person name="Stolte C."/>
            <person name="Zeng Q."/>
            <person name="Eisenstadt E."/>
            <person name="Fraser-Liggett C."/>
            <person name="Strausberg R."/>
            <person name="Galagan J."/>
            <person name="Birren B."/>
            <person name="Collins F.H."/>
        </authorList>
    </citation>
    <scope>NUCLEOTIDE SEQUENCE [LARGE SCALE GENOMIC DNA]</scope>
    <source>
        <strain evidence="2">JHB</strain>
    </source>
</reference>
<proteinExistence type="predicted"/>
<dbReference type="GO" id="GO:0005840">
    <property type="term" value="C:ribosome"/>
    <property type="evidence" value="ECO:0007669"/>
    <property type="project" value="UniProtKB-KW"/>
</dbReference>
<name>B0WW98_CULQU</name>
<organism>
    <name type="scientific">Culex quinquefasciatus</name>
    <name type="common">Southern house mosquito</name>
    <name type="synonym">Culex pungens</name>
    <dbReference type="NCBI Taxonomy" id="7176"/>
    <lineage>
        <taxon>Eukaryota</taxon>
        <taxon>Metazoa</taxon>
        <taxon>Ecdysozoa</taxon>
        <taxon>Arthropoda</taxon>
        <taxon>Hexapoda</taxon>
        <taxon>Insecta</taxon>
        <taxon>Pterygota</taxon>
        <taxon>Neoptera</taxon>
        <taxon>Endopterygota</taxon>
        <taxon>Diptera</taxon>
        <taxon>Nematocera</taxon>
        <taxon>Culicoidea</taxon>
        <taxon>Culicidae</taxon>
        <taxon>Culicinae</taxon>
        <taxon>Culicini</taxon>
        <taxon>Culex</taxon>
        <taxon>Culex</taxon>
    </lineage>
</organism>
<accession>B0WW98</accession>
<keyword evidence="2" id="KW-0687">Ribonucleoprotein</keyword>
<gene>
    <name evidence="3" type="primary">6044110</name>
    <name evidence="2" type="ORF">CpipJ_CPIJ011699</name>
</gene>
<evidence type="ECO:0000313" key="4">
    <source>
        <dbReference type="Proteomes" id="UP000002320"/>
    </source>
</evidence>
<dbReference type="EMBL" id="DS232140">
    <property type="protein sequence ID" value="EDS35930.1"/>
    <property type="molecule type" value="Genomic_DNA"/>
</dbReference>
<reference evidence="3" key="2">
    <citation type="submission" date="2020-05" db="UniProtKB">
        <authorList>
            <consortium name="EnsemblMetazoa"/>
        </authorList>
    </citation>
    <scope>IDENTIFICATION</scope>
    <source>
        <strain evidence="3">JHB</strain>
    </source>
</reference>
<dbReference type="EnsemblMetazoa" id="CPIJ011699-RA">
    <property type="protein sequence ID" value="CPIJ011699-PA"/>
    <property type="gene ID" value="CPIJ011699"/>
</dbReference>
<dbReference type="AlphaFoldDB" id="B0WW98"/>
<feature type="region of interest" description="Disordered" evidence="1">
    <location>
        <begin position="65"/>
        <end position="86"/>
    </location>
</feature>